<feature type="compositionally biased region" description="Polar residues" evidence="1">
    <location>
        <begin position="501"/>
        <end position="510"/>
    </location>
</feature>
<proteinExistence type="predicted"/>
<evidence type="ECO:0000313" key="4">
    <source>
        <dbReference type="Proteomes" id="UP000583929"/>
    </source>
</evidence>
<reference evidence="3 4" key="1">
    <citation type="journal article" date="2020" name="bioRxiv">
        <title>Sequence and annotation of 42 cannabis genomes reveals extensive copy number variation in cannabinoid synthesis and pathogen resistance genes.</title>
        <authorList>
            <person name="Mckernan K.J."/>
            <person name="Helbert Y."/>
            <person name="Kane L.T."/>
            <person name="Ebling H."/>
            <person name="Zhang L."/>
            <person name="Liu B."/>
            <person name="Eaton Z."/>
            <person name="Mclaughlin S."/>
            <person name="Kingan S."/>
            <person name="Baybayan P."/>
            <person name="Concepcion G."/>
            <person name="Jordan M."/>
            <person name="Riva A."/>
            <person name="Barbazuk W."/>
            <person name="Harkins T."/>
        </authorList>
    </citation>
    <scope>NUCLEOTIDE SEQUENCE [LARGE SCALE GENOMIC DNA]</scope>
    <source>
        <strain evidence="4">cv. Jamaican Lion 4</strain>
        <tissue evidence="3">Leaf</tissue>
    </source>
</reference>
<organism evidence="3 4">
    <name type="scientific">Cannabis sativa</name>
    <name type="common">Hemp</name>
    <name type="synonym">Marijuana</name>
    <dbReference type="NCBI Taxonomy" id="3483"/>
    <lineage>
        <taxon>Eukaryota</taxon>
        <taxon>Viridiplantae</taxon>
        <taxon>Streptophyta</taxon>
        <taxon>Embryophyta</taxon>
        <taxon>Tracheophyta</taxon>
        <taxon>Spermatophyta</taxon>
        <taxon>Magnoliopsida</taxon>
        <taxon>eudicotyledons</taxon>
        <taxon>Gunneridae</taxon>
        <taxon>Pentapetalae</taxon>
        <taxon>rosids</taxon>
        <taxon>fabids</taxon>
        <taxon>Rosales</taxon>
        <taxon>Cannabaceae</taxon>
        <taxon>Cannabis</taxon>
    </lineage>
</organism>
<dbReference type="AlphaFoldDB" id="A0A7J6DKF4"/>
<evidence type="ECO:0000259" key="2">
    <source>
        <dbReference type="Pfam" id="PF13456"/>
    </source>
</evidence>
<sequence>MSLISCLSGSSTEYILSLSDSAKAGANIDLCMNQNLAAFIDSLVPLRNTSTLLSLVDRKSQKAEDVDAVAVAAHRDTMREAFGGHRLLEVQSNETGSTRDSEEDASCVQTREETIAKAYNSSNHDHPLQTRTHNQDYLFAFPVTWLRIQAHSFPHTQPIYLFAYEAQDPKAGQTGVVAMPLTPHRGLGGEDKPTRDFVGDDEVADVMMAHEDALGNGMAASTGTPQEKRVHRPWQTPRNNREFANPSRDLYKVEMASMLGSRKNRHDAQYLGMANGRVCPDPQLTRTDLPSLARPALPRPNFLRSLIGSDPTRPDQVALLWFCTDIGLLCLTPSFFPSQHLIFLHNLHSLRFSNRSYTTKPTVILLLSLSQPKAIIALQRRFQTASPSCEVMVQTPILSSRRLFFSRYSSLSILSIFVYLYVLSISVCTPFSSPAENLVTLFYPTLMASSSTNPNPIIALDDEDSLLSNSTPFEEFFPRLHPTSDAQDLQQAVDQFLHVDSPQSSPNPRISTQSPQLVSSSSTRPATYTATTHAMPSFPVRPSAPIITDSISVSTNIDKGKGKAPMFVPTTHPSRGASGIVINASCPPPTAAIPSVVRPNFMHAAIDHHNGLTGAGFVFKRGYQTVLASQYRRLPGVVSPIFSEGQALLQSLKWCIDSQFSPQVVFSDCLNLVSKVNGDWQDNSALSGNAISSQNLSQFTACFHQNPL</sequence>
<keyword evidence="4" id="KW-1185">Reference proteome</keyword>
<dbReference type="Pfam" id="PF13456">
    <property type="entry name" value="RVT_3"/>
    <property type="match status" value="1"/>
</dbReference>
<feature type="region of interest" description="Disordered" evidence="1">
    <location>
        <begin position="217"/>
        <end position="243"/>
    </location>
</feature>
<protein>
    <recommendedName>
        <fullName evidence="2">RNase H type-1 domain-containing protein</fullName>
    </recommendedName>
</protein>
<gene>
    <name evidence="3" type="ORF">G4B88_011052</name>
</gene>
<feature type="compositionally biased region" description="Low complexity" evidence="1">
    <location>
        <begin position="511"/>
        <end position="523"/>
    </location>
</feature>
<feature type="domain" description="RNase H type-1" evidence="2">
    <location>
        <begin position="605"/>
        <end position="689"/>
    </location>
</feature>
<dbReference type="Proteomes" id="UP000583929">
    <property type="component" value="Unassembled WGS sequence"/>
</dbReference>
<dbReference type="GO" id="GO:0004523">
    <property type="term" value="F:RNA-DNA hybrid ribonuclease activity"/>
    <property type="evidence" value="ECO:0007669"/>
    <property type="project" value="InterPro"/>
</dbReference>
<accession>A0A7J6DKF4</accession>
<dbReference type="EMBL" id="JAATIQ010000976">
    <property type="protein sequence ID" value="KAF4346552.1"/>
    <property type="molecule type" value="Genomic_DNA"/>
</dbReference>
<comment type="caution">
    <text evidence="3">The sequence shown here is derived from an EMBL/GenBank/DDBJ whole genome shotgun (WGS) entry which is preliminary data.</text>
</comment>
<name>A0A7J6DKF4_CANSA</name>
<evidence type="ECO:0000256" key="1">
    <source>
        <dbReference type="SAM" id="MobiDB-lite"/>
    </source>
</evidence>
<evidence type="ECO:0000313" key="3">
    <source>
        <dbReference type="EMBL" id="KAF4346552.1"/>
    </source>
</evidence>
<dbReference type="GO" id="GO:0003676">
    <property type="term" value="F:nucleic acid binding"/>
    <property type="evidence" value="ECO:0007669"/>
    <property type="project" value="InterPro"/>
</dbReference>
<feature type="region of interest" description="Disordered" evidence="1">
    <location>
        <begin position="500"/>
        <end position="526"/>
    </location>
</feature>
<dbReference type="InterPro" id="IPR002156">
    <property type="entry name" value="RNaseH_domain"/>
</dbReference>